<reference evidence="2 3" key="1">
    <citation type="submission" date="2021-09" db="EMBL/GenBank/DDBJ databases">
        <title>Genomic insights and catalytic innovation underlie evolution of tropane alkaloids biosynthesis.</title>
        <authorList>
            <person name="Wang Y.-J."/>
            <person name="Tian T."/>
            <person name="Huang J.-P."/>
            <person name="Huang S.-X."/>
        </authorList>
    </citation>
    <scope>NUCLEOTIDE SEQUENCE [LARGE SCALE GENOMIC DNA]</scope>
    <source>
        <strain evidence="2">KIB-2018</strain>
        <tissue evidence="2">Leaf</tissue>
    </source>
</reference>
<gene>
    <name evidence="2" type="ORF">K2173_022851</name>
</gene>
<dbReference type="EMBL" id="JAIWQS010000010">
    <property type="protein sequence ID" value="KAJ8753610.1"/>
    <property type="molecule type" value="Genomic_DNA"/>
</dbReference>
<evidence type="ECO:0000313" key="3">
    <source>
        <dbReference type="Proteomes" id="UP001159364"/>
    </source>
</evidence>
<keyword evidence="3" id="KW-1185">Reference proteome</keyword>
<dbReference type="Proteomes" id="UP001159364">
    <property type="component" value="Linkage Group LG10"/>
</dbReference>
<sequence>MGKKKHKGRDITANYIMSLQVESPRRQSMGNQSNDEEEVKEFSASNLPTMTIANTQNNAGDRNVLHLVLGANKEGVTRETQKGRAPGNVEVRNMALGVSRVGATQQGRIQGNFEVKKKDSNASLYRQEQAREKRERQEQSSFDNKEDKLLNKEKSGYWGVVY</sequence>
<comment type="caution">
    <text evidence="2">The sequence shown here is derived from an EMBL/GenBank/DDBJ whole genome shotgun (WGS) entry which is preliminary data.</text>
</comment>
<organism evidence="2 3">
    <name type="scientific">Erythroxylum novogranatense</name>
    <dbReference type="NCBI Taxonomy" id="1862640"/>
    <lineage>
        <taxon>Eukaryota</taxon>
        <taxon>Viridiplantae</taxon>
        <taxon>Streptophyta</taxon>
        <taxon>Embryophyta</taxon>
        <taxon>Tracheophyta</taxon>
        <taxon>Spermatophyta</taxon>
        <taxon>Magnoliopsida</taxon>
        <taxon>eudicotyledons</taxon>
        <taxon>Gunneridae</taxon>
        <taxon>Pentapetalae</taxon>
        <taxon>rosids</taxon>
        <taxon>fabids</taxon>
        <taxon>Malpighiales</taxon>
        <taxon>Erythroxylaceae</taxon>
        <taxon>Erythroxylum</taxon>
    </lineage>
</organism>
<evidence type="ECO:0000313" key="2">
    <source>
        <dbReference type="EMBL" id="KAJ8753610.1"/>
    </source>
</evidence>
<feature type="region of interest" description="Disordered" evidence="1">
    <location>
        <begin position="121"/>
        <end position="148"/>
    </location>
</feature>
<protein>
    <submittedName>
        <fullName evidence="2">Uncharacterized protein</fullName>
    </submittedName>
</protein>
<name>A0AAV8SMY4_9ROSI</name>
<dbReference type="AlphaFoldDB" id="A0AAV8SMY4"/>
<accession>A0AAV8SMY4</accession>
<feature type="compositionally biased region" description="Polar residues" evidence="1">
    <location>
        <begin position="15"/>
        <end position="33"/>
    </location>
</feature>
<proteinExistence type="predicted"/>
<feature type="compositionally biased region" description="Basic and acidic residues" evidence="1">
    <location>
        <begin position="128"/>
        <end position="148"/>
    </location>
</feature>
<feature type="region of interest" description="Disordered" evidence="1">
    <location>
        <begin position="1"/>
        <end position="47"/>
    </location>
</feature>
<evidence type="ECO:0000256" key="1">
    <source>
        <dbReference type="SAM" id="MobiDB-lite"/>
    </source>
</evidence>